<dbReference type="EMBL" id="JAHZSS010000024">
    <property type="protein sequence ID" value="MBW8192537.1"/>
    <property type="molecule type" value="Genomic_DNA"/>
</dbReference>
<dbReference type="InterPro" id="IPR039426">
    <property type="entry name" value="TonB-dep_rcpt-like"/>
</dbReference>
<evidence type="ECO:0000256" key="7">
    <source>
        <dbReference type="ARBA" id="ARBA00023065"/>
    </source>
</evidence>
<evidence type="ECO:0000256" key="12">
    <source>
        <dbReference type="RuleBase" id="RU003357"/>
    </source>
</evidence>
<evidence type="ECO:0000313" key="16">
    <source>
        <dbReference type="EMBL" id="MBW8192537.1"/>
    </source>
</evidence>
<sequence length="725" mass="81298">MTHLSQQLKTKHLVLAVTAALSLPVQADQQQTAEHIVVHSDFRGSAIEQLPGSISVIDAMQLEDEGANHFEDVLNSIANLNWAGGTSRPRYFQIRGVGEQAEYQGAPNSSVGFIVDDIDLSGLGMTASMFDVEQVEVLRGPQGTKYGANALAGLIYIKTKDPTDVAEHGMKLSVGDDDLREFAGYSSGAINDSGSLQYRVAVQQQQQNGYRDNKYLGKDDTNERDELTARAKFRWLTNENTTIDLTVLRADFDNGYDAWTLDNNGFDTLSDKPGEDSQTTNAASLKMTFRHATSFDVTSITSYADSDHRHAYDGDWANPDYWASKECAIYDDAWNVVDSEPCIYDYWWDKKGNRETWTQEVRLSSTEQGRIFNDSSHWLVGMYAMNLDESNDLTVDQAYNGYGAWRELFDSEYEATNLALFGQLDSELSDGYSLSVGARIEYRDADYSDSAGEDFDPSETMWGGHIALHKAFNAEHQGYLKAARGYKAGGFNMALPDDLAEEKEFDKETLYNYEIGLKSLLLNNALISNVAVFYMDRQDQQVEGSRQEVGSGDFWLFTTNATSSTSYGLEWDLNWQATDELIVYGSLGLLDAEYDDYEYQADEDETIDLSGRDLAHAPSTTYSLGATYLLPQGWFINANANGKGEFYYSDSHNSKSDDYILFNARAGYETEHWSVAIWGRNLTDEEYGVRGFYFGNEPDQDWAAKQYIRYGDPRQIGLTLTVDLD</sequence>
<evidence type="ECO:0000259" key="15">
    <source>
        <dbReference type="Pfam" id="PF07715"/>
    </source>
</evidence>
<dbReference type="InterPro" id="IPR000531">
    <property type="entry name" value="Beta-barrel_TonB"/>
</dbReference>
<dbReference type="Gene3D" id="2.40.170.20">
    <property type="entry name" value="TonB-dependent receptor, beta-barrel domain"/>
    <property type="match status" value="1"/>
</dbReference>
<keyword evidence="6" id="KW-0408">Iron</keyword>
<keyword evidence="17" id="KW-1185">Reference proteome</keyword>
<evidence type="ECO:0000256" key="13">
    <source>
        <dbReference type="SAM" id="SignalP"/>
    </source>
</evidence>
<accession>A0ABS7EJK7</accession>
<dbReference type="PANTHER" id="PTHR32552">
    <property type="entry name" value="FERRICHROME IRON RECEPTOR-RELATED"/>
    <property type="match status" value="1"/>
</dbReference>
<keyword evidence="10 11" id="KW-0998">Cell outer membrane</keyword>
<keyword evidence="2 11" id="KW-0813">Transport</keyword>
<keyword evidence="7" id="KW-0406">Ion transport</keyword>
<dbReference type="InterPro" id="IPR012910">
    <property type="entry name" value="Plug_dom"/>
</dbReference>
<reference evidence="16" key="1">
    <citation type="submission" date="2021-07" db="EMBL/GenBank/DDBJ databases">
        <title>Neiella marina sp. nov., isolated from the intestinal content of sea cucumber Apostichopus japonicus.</title>
        <authorList>
            <person name="Bai X."/>
        </authorList>
    </citation>
    <scope>NUCLEOTIDE SEQUENCE</scope>
    <source>
        <strain evidence="16">126</strain>
    </source>
</reference>
<organism evidence="16 17">
    <name type="scientific">Neiella holothuriorum</name>
    <dbReference type="NCBI Taxonomy" id="2870530"/>
    <lineage>
        <taxon>Bacteria</taxon>
        <taxon>Pseudomonadati</taxon>
        <taxon>Pseudomonadota</taxon>
        <taxon>Gammaproteobacteria</taxon>
        <taxon>Alteromonadales</taxon>
        <taxon>Echinimonadaceae</taxon>
        <taxon>Neiella</taxon>
    </lineage>
</organism>
<evidence type="ECO:0000256" key="11">
    <source>
        <dbReference type="PROSITE-ProRule" id="PRU01360"/>
    </source>
</evidence>
<evidence type="ECO:0000256" key="6">
    <source>
        <dbReference type="ARBA" id="ARBA00023004"/>
    </source>
</evidence>
<dbReference type="RefSeq" id="WP_220105158.1">
    <property type="nucleotide sequence ID" value="NZ_JAHZSS010000024.1"/>
</dbReference>
<dbReference type="Pfam" id="PF00593">
    <property type="entry name" value="TonB_dep_Rec_b-barrel"/>
    <property type="match status" value="1"/>
</dbReference>
<dbReference type="InterPro" id="IPR036942">
    <property type="entry name" value="Beta-barrel_TonB_sf"/>
</dbReference>
<evidence type="ECO:0000256" key="5">
    <source>
        <dbReference type="ARBA" id="ARBA00022692"/>
    </source>
</evidence>
<dbReference type="Proteomes" id="UP001166251">
    <property type="component" value="Unassembled WGS sequence"/>
</dbReference>
<evidence type="ECO:0000256" key="3">
    <source>
        <dbReference type="ARBA" id="ARBA00022452"/>
    </source>
</evidence>
<keyword evidence="13" id="KW-0732">Signal</keyword>
<comment type="similarity">
    <text evidence="11 12">Belongs to the TonB-dependent receptor family.</text>
</comment>
<evidence type="ECO:0000256" key="1">
    <source>
        <dbReference type="ARBA" id="ARBA00004571"/>
    </source>
</evidence>
<keyword evidence="3 11" id="KW-1134">Transmembrane beta strand</keyword>
<keyword evidence="16" id="KW-0675">Receptor</keyword>
<comment type="caution">
    <text evidence="16">The sequence shown here is derived from an EMBL/GenBank/DDBJ whole genome shotgun (WGS) entry which is preliminary data.</text>
</comment>
<evidence type="ECO:0000256" key="9">
    <source>
        <dbReference type="ARBA" id="ARBA00023136"/>
    </source>
</evidence>
<comment type="subcellular location">
    <subcellularLocation>
        <location evidence="1 11">Cell outer membrane</location>
        <topology evidence="1 11">Multi-pass membrane protein</topology>
    </subcellularLocation>
</comment>
<evidence type="ECO:0000313" key="17">
    <source>
        <dbReference type="Proteomes" id="UP001166251"/>
    </source>
</evidence>
<evidence type="ECO:0000256" key="2">
    <source>
        <dbReference type="ARBA" id="ARBA00022448"/>
    </source>
</evidence>
<dbReference type="PANTHER" id="PTHR32552:SF81">
    <property type="entry name" value="TONB-DEPENDENT OUTER MEMBRANE RECEPTOR"/>
    <property type="match status" value="1"/>
</dbReference>
<evidence type="ECO:0000256" key="10">
    <source>
        <dbReference type="ARBA" id="ARBA00023237"/>
    </source>
</evidence>
<feature type="domain" description="TonB-dependent receptor-like beta-barrel" evidence="14">
    <location>
        <begin position="226"/>
        <end position="682"/>
    </location>
</feature>
<feature type="signal peptide" evidence="13">
    <location>
        <begin position="1"/>
        <end position="27"/>
    </location>
</feature>
<feature type="domain" description="TonB-dependent receptor plug" evidence="15">
    <location>
        <begin position="48"/>
        <end position="153"/>
    </location>
</feature>
<gene>
    <name evidence="16" type="ORF">K0504_15970</name>
</gene>
<dbReference type="Pfam" id="PF07715">
    <property type="entry name" value="Plug"/>
    <property type="match status" value="1"/>
</dbReference>
<evidence type="ECO:0000259" key="14">
    <source>
        <dbReference type="Pfam" id="PF00593"/>
    </source>
</evidence>
<keyword evidence="5 11" id="KW-0812">Transmembrane</keyword>
<name>A0ABS7EJK7_9GAMM</name>
<protein>
    <submittedName>
        <fullName evidence="16">TonB-dependent receptor</fullName>
    </submittedName>
</protein>
<evidence type="ECO:0000256" key="4">
    <source>
        <dbReference type="ARBA" id="ARBA00022496"/>
    </source>
</evidence>
<dbReference type="SUPFAM" id="SSF56935">
    <property type="entry name" value="Porins"/>
    <property type="match status" value="1"/>
</dbReference>
<feature type="chain" id="PRO_5045129199" evidence="13">
    <location>
        <begin position="28"/>
        <end position="725"/>
    </location>
</feature>
<keyword evidence="4" id="KW-0410">Iron transport</keyword>
<keyword evidence="8 12" id="KW-0798">TonB box</keyword>
<keyword evidence="9 11" id="KW-0472">Membrane</keyword>
<dbReference type="PROSITE" id="PS52016">
    <property type="entry name" value="TONB_DEPENDENT_REC_3"/>
    <property type="match status" value="1"/>
</dbReference>
<evidence type="ECO:0000256" key="8">
    <source>
        <dbReference type="ARBA" id="ARBA00023077"/>
    </source>
</evidence>
<proteinExistence type="inferred from homology"/>